<comment type="caution">
    <text evidence="2">The sequence shown here is derived from an EMBL/GenBank/DDBJ whole genome shotgun (WGS) entry which is preliminary data.</text>
</comment>
<dbReference type="InterPro" id="IPR011047">
    <property type="entry name" value="Quinoprotein_ADH-like_sf"/>
</dbReference>
<dbReference type="CDD" id="cd15482">
    <property type="entry name" value="Sialidase_non-viral"/>
    <property type="match status" value="1"/>
</dbReference>
<dbReference type="Proteomes" id="UP000479710">
    <property type="component" value="Unassembled WGS sequence"/>
</dbReference>
<protein>
    <recommendedName>
        <fullName evidence="1">F-box domain-containing protein</fullName>
    </recommendedName>
</protein>
<evidence type="ECO:0000313" key="3">
    <source>
        <dbReference type="Proteomes" id="UP000479710"/>
    </source>
</evidence>
<dbReference type="CDD" id="cd22157">
    <property type="entry name" value="F-box_AtFBW1-like"/>
    <property type="match status" value="1"/>
</dbReference>
<name>A0A6G1D3Y5_9ORYZ</name>
<gene>
    <name evidence="2" type="ORF">E2562_014690</name>
</gene>
<dbReference type="InterPro" id="IPR001810">
    <property type="entry name" value="F-box_dom"/>
</dbReference>
<dbReference type="PANTHER" id="PTHR31111:SF136">
    <property type="entry name" value="F-BOX ASSOCIATED DOMAIN-CONTAINING PROTEIN"/>
    <property type="match status" value="1"/>
</dbReference>
<organism evidence="2 3">
    <name type="scientific">Oryza meyeriana var. granulata</name>
    <dbReference type="NCBI Taxonomy" id="110450"/>
    <lineage>
        <taxon>Eukaryota</taxon>
        <taxon>Viridiplantae</taxon>
        <taxon>Streptophyta</taxon>
        <taxon>Embryophyta</taxon>
        <taxon>Tracheophyta</taxon>
        <taxon>Spermatophyta</taxon>
        <taxon>Magnoliopsida</taxon>
        <taxon>Liliopsida</taxon>
        <taxon>Poales</taxon>
        <taxon>Poaceae</taxon>
        <taxon>BOP clade</taxon>
        <taxon>Oryzoideae</taxon>
        <taxon>Oryzeae</taxon>
        <taxon>Oryzinae</taxon>
        <taxon>Oryza</taxon>
        <taxon>Oryza meyeriana</taxon>
    </lineage>
</organism>
<feature type="domain" description="F-box" evidence="1">
    <location>
        <begin position="35"/>
        <end position="75"/>
    </location>
</feature>
<dbReference type="SUPFAM" id="SSF50998">
    <property type="entry name" value="Quinoprotein alcohol dehydrogenase-like"/>
    <property type="match status" value="1"/>
</dbReference>
<dbReference type="SMART" id="SM00256">
    <property type="entry name" value="FBOX"/>
    <property type="match status" value="1"/>
</dbReference>
<dbReference type="AlphaFoldDB" id="A0A6G1D3Y5"/>
<dbReference type="OrthoDB" id="1032737at2759"/>
<proteinExistence type="predicted"/>
<dbReference type="PANTHER" id="PTHR31111">
    <property type="entry name" value="BNAA05G37150D PROTEIN-RELATED"/>
    <property type="match status" value="1"/>
</dbReference>
<reference evidence="2 3" key="1">
    <citation type="submission" date="2019-11" db="EMBL/GenBank/DDBJ databases">
        <title>Whole genome sequence of Oryza granulata.</title>
        <authorList>
            <person name="Li W."/>
        </authorList>
    </citation>
    <scope>NUCLEOTIDE SEQUENCE [LARGE SCALE GENOMIC DNA]</scope>
    <source>
        <strain evidence="3">cv. Menghai</strain>
        <tissue evidence="2">Leaf</tissue>
    </source>
</reference>
<dbReference type="EMBL" id="SPHZ02000007">
    <property type="protein sequence ID" value="KAF0907089.1"/>
    <property type="molecule type" value="Genomic_DNA"/>
</dbReference>
<keyword evidence="3" id="KW-1185">Reference proteome</keyword>
<dbReference type="InterPro" id="IPR036047">
    <property type="entry name" value="F-box-like_dom_sf"/>
</dbReference>
<evidence type="ECO:0000259" key="1">
    <source>
        <dbReference type="SMART" id="SM00256"/>
    </source>
</evidence>
<accession>A0A6G1D3Y5</accession>
<evidence type="ECO:0000313" key="2">
    <source>
        <dbReference type="EMBL" id="KAF0907089.1"/>
    </source>
</evidence>
<sequence>MVPPPPPLLKRRRVNGGENGSNDYPLVATANDGVLPVDLLHDVLLRLPARPACCFCAVCRPWRVLLSDPRFVAAHAARHPDPHLAVAACDRFDAGGIELVDVYVVDVSGDVAKRVCAGRCEPDEVSSTHDGLTLLVGNDRRFRVLDAASGVVSLVCSVLAIGGNGGRRARWREAPSPLHAVGKRRRHVAVGDGVAYFMLPYVYLMRMVWIVAFDLEAEQWRPGPVVGSPPAAWRLTEDSRERVRVTLAELRGSLVAAYDDHPAATLDLWFRSGDGKIGKQWSKRYAITMPYHGRPWRWDGESAEPVVVLGDGRIVFWVWAGGGSRYSGGVVRVYDPSTSGNTDVVAAARCGHVGVYTGNLLSLVK</sequence>
<dbReference type="SUPFAM" id="SSF81383">
    <property type="entry name" value="F-box domain"/>
    <property type="match status" value="1"/>
</dbReference>
<dbReference type="Pfam" id="PF00646">
    <property type="entry name" value="F-box"/>
    <property type="match status" value="1"/>
</dbReference>